<comment type="caution">
    <text evidence="2">The sequence shown here is derived from an EMBL/GenBank/DDBJ whole genome shotgun (WGS) entry which is preliminary data.</text>
</comment>
<keyword evidence="3" id="KW-1185">Reference proteome</keyword>
<dbReference type="EMBL" id="JBFOLJ010000002">
    <property type="protein sequence ID" value="KAL2553306.1"/>
    <property type="molecule type" value="Genomic_DNA"/>
</dbReference>
<evidence type="ECO:0000313" key="3">
    <source>
        <dbReference type="Proteomes" id="UP001604277"/>
    </source>
</evidence>
<evidence type="ECO:0000256" key="1">
    <source>
        <dbReference type="SAM" id="MobiDB-lite"/>
    </source>
</evidence>
<name>A0ABD1WUD3_9LAMI</name>
<accession>A0ABD1WUD3</accession>
<feature type="compositionally biased region" description="Basic and acidic residues" evidence="1">
    <location>
        <begin position="80"/>
        <end position="91"/>
    </location>
</feature>
<proteinExistence type="predicted"/>
<protein>
    <submittedName>
        <fullName evidence="2">Uncharacterized protein</fullName>
    </submittedName>
</protein>
<organism evidence="2 3">
    <name type="scientific">Forsythia ovata</name>
    <dbReference type="NCBI Taxonomy" id="205694"/>
    <lineage>
        <taxon>Eukaryota</taxon>
        <taxon>Viridiplantae</taxon>
        <taxon>Streptophyta</taxon>
        <taxon>Embryophyta</taxon>
        <taxon>Tracheophyta</taxon>
        <taxon>Spermatophyta</taxon>
        <taxon>Magnoliopsida</taxon>
        <taxon>eudicotyledons</taxon>
        <taxon>Gunneridae</taxon>
        <taxon>Pentapetalae</taxon>
        <taxon>asterids</taxon>
        <taxon>lamiids</taxon>
        <taxon>Lamiales</taxon>
        <taxon>Oleaceae</taxon>
        <taxon>Forsythieae</taxon>
        <taxon>Forsythia</taxon>
    </lineage>
</organism>
<dbReference type="Proteomes" id="UP001604277">
    <property type="component" value="Unassembled WGS sequence"/>
</dbReference>
<feature type="region of interest" description="Disordered" evidence="1">
    <location>
        <begin position="70"/>
        <end position="91"/>
    </location>
</feature>
<sequence length="113" mass="12777">MAITSPSKRCRGDFIDNRQIGSLKCLIRERIENQVSDDKVGSYECLDCTFDQWNVPNIMEKVGPSSLRGKFSNGTSTMDINDKHFDDLDSDDKADSYLSSVGRPYLSRREVCS</sequence>
<dbReference type="AlphaFoldDB" id="A0ABD1WUD3"/>
<reference evidence="3" key="1">
    <citation type="submission" date="2024-07" db="EMBL/GenBank/DDBJ databases">
        <title>Two chromosome-level genome assemblies of Korean endemic species Abeliophyllum distichum and Forsythia ovata (Oleaceae).</title>
        <authorList>
            <person name="Jang H."/>
        </authorList>
    </citation>
    <scope>NUCLEOTIDE SEQUENCE [LARGE SCALE GENOMIC DNA]</scope>
</reference>
<gene>
    <name evidence="2" type="ORF">Fot_06925</name>
</gene>
<evidence type="ECO:0000313" key="2">
    <source>
        <dbReference type="EMBL" id="KAL2553306.1"/>
    </source>
</evidence>